<sequence>MIEGELINSMIQKVIPKELSAIGRWELIIADEDKKPLKGGFSIIKIREIPVPPNSIVILMNVLKHYSAEVVDLLISDKGSEINAAIVYSVSGKTIRAGEVLGVVKISDTTPKERHKVVEVFWEFSRKLSEIQNEIGDSFIRSQWPMV</sequence>
<dbReference type="AlphaFoldDB" id="A0A7J3M2L9"/>
<feature type="domain" description="DUF22" evidence="1">
    <location>
        <begin position="20"/>
        <end position="80"/>
    </location>
</feature>
<protein>
    <submittedName>
        <fullName evidence="2">DUF22 domain-containing protein</fullName>
    </submittedName>
</protein>
<accession>A0A7J3M2L9</accession>
<dbReference type="Pfam" id="PF01629">
    <property type="entry name" value="DUF22"/>
    <property type="match status" value="1"/>
</dbReference>
<gene>
    <name evidence="2" type="ORF">ENT52_06050</name>
</gene>
<reference evidence="2" key="1">
    <citation type="journal article" date="2020" name="mSystems">
        <title>Genome- and Community-Level Interaction Insights into Carbon Utilization and Element Cycling Functions of Hydrothermarchaeota in Hydrothermal Sediment.</title>
        <authorList>
            <person name="Zhou Z."/>
            <person name="Liu Y."/>
            <person name="Xu W."/>
            <person name="Pan J."/>
            <person name="Luo Z.H."/>
            <person name="Li M."/>
        </authorList>
    </citation>
    <scope>NUCLEOTIDE SEQUENCE [LARGE SCALE GENOMIC DNA]</scope>
    <source>
        <strain evidence="2">SpSt-587</strain>
    </source>
</reference>
<comment type="caution">
    <text evidence="2">The sequence shown here is derived from an EMBL/GenBank/DDBJ whole genome shotgun (WGS) entry which is preliminary data.</text>
</comment>
<evidence type="ECO:0000313" key="2">
    <source>
        <dbReference type="EMBL" id="HGT83272.1"/>
    </source>
</evidence>
<dbReference type="EMBL" id="DSYZ01000114">
    <property type="protein sequence ID" value="HGT83272.1"/>
    <property type="molecule type" value="Genomic_DNA"/>
</dbReference>
<name>A0A7J3M2L9_ARCFL</name>
<evidence type="ECO:0000259" key="1">
    <source>
        <dbReference type="Pfam" id="PF01629"/>
    </source>
</evidence>
<organism evidence="2">
    <name type="scientific">Archaeoglobus fulgidus</name>
    <dbReference type="NCBI Taxonomy" id="2234"/>
    <lineage>
        <taxon>Archaea</taxon>
        <taxon>Methanobacteriati</taxon>
        <taxon>Methanobacteriota</taxon>
        <taxon>Archaeoglobi</taxon>
        <taxon>Archaeoglobales</taxon>
        <taxon>Archaeoglobaceae</taxon>
        <taxon>Archaeoglobus</taxon>
    </lineage>
</organism>
<proteinExistence type="predicted"/>
<dbReference type="InterPro" id="IPR002572">
    <property type="entry name" value="DUF22"/>
</dbReference>